<gene>
    <name evidence="10" type="ORF">MVEN_01365700</name>
</gene>
<feature type="domain" description="Protein kinase" evidence="9">
    <location>
        <begin position="199"/>
        <end position="441"/>
    </location>
</feature>
<protein>
    <recommendedName>
        <fullName evidence="3">mitogen-activated protein kinase kinase kinase</fullName>
        <ecNumber evidence="3">2.7.11.25</ecNumber>
    </recommendedName>
</protein>
<dbReference type="EC" id="2.7.11.25" evidence="3"/>
<evidence type="ECO:0000256" key="3">
    <source>
        <dbReference type="ARBA" id="ARBA00012406"/>
    </source>
</evidence>
<organism evidence="10 11">
    <name type="scientific">Mycena venus</name>
    <dbReference type="NCBI Taxonomy" id="2733690"/>
    <lineage>
        <taxon>Eukaryota</taxon>
        <taxon>Fungi</taxon>
        <taxon>Dikarya</taxon>
        <taxon>Basidiomycota</taxon>
        <taxon>Agaricomycotina</taxon>
        <taxon>Agaricomycetes</taxon>
        <taxon>Agaricomycetidae</taxon>
        <taxon>Agaricales</taxon>
        <taxon>Marasmiineae</taxon>
        <taxon>Mycenaceae</taxon>
        <taxon>Mycena</taxon>
    </lineage>
</organism>
<evidence type="ECO:0000313" key="11">
    <source>
        <dbReference type="Proteomes" id="UP000620124"/>
    </source>
</evidence>
<dbReference type="PROSITE" id="PS00109">
    <property type="entry name" value="PROTEIN_KINASE_TYR"/>
    <property type="match status" value="1"/>
</dbReference>
<evidence type="ECO:0000259" key="8">
    <source>
        <dbReference type="PROSITE" id="PS50002"/>
    </source>
</evidence>
<evidence type="ECO:0000313" key="10">
    <source>
        <dbReference type="EMBL" id="KAF7348483.1"/>
    </source>
</evidence>
<accession>A0A8H6XUP7</accession>
<evidence type="ECO:0000256" key="2">
    <source>
        <dbReference type="ARBA" id="ARBA00006529"/>
    </source>
</evidence>
<dbReference type="InterPro" id="IPR036028">
    <property type="entry name" value="SH3-like_dom_sf"/>
</dbReference>
<sequence length="517" mass="58376">MSGSTWRERLSTTVGVFTGGKRSTKYTFTHAQLEKNGIISESNVPDNRRPNIYFVITSPAPRAFIIGLYYKGREKPILEMDITMDHLLENQKNNRQLLDLEYVLLNVPKVMRLLQKIFAIPAVSPSVTNEDTTLPKILMHETLLLFLRDACNINVPRFSRSRSEVTQIQKTLDGYLLSMASNNVVSAIVESLESRKKLLELSSKLGLTNDPKLREALRADDERIATLLVSIFTSKDDEEAVLNLENDSAQHFLDVVQNALDKDLRLIHFKFCREALIEIASPLLFCMVSPWMEHGTIVNYLKVHGHENVDRLLYQIAQGLQYLHSRNIIHGDLRGANILINEDWNAYLADFGLNRFGCQFTRTPATDVYAFGCVCFELYTGRPPFANLSEPAAMLKTINGDRPERPPAMPAQLWQHVTTYWAQSPTDRPITQFVVESMSWVPRSAANGVTVRYTFIPSLPDELEVSAGEILWMLSKYEDGWALCENKSGVQGVVPLECLGLKVPASTVQAETQDSPR</sequence>
<dbReference type="Gene3D" id="2.30.30.40">
    <property type="entry name" value="SH3 Domains"/>
    <property type="match status" value="1"/>
</dbReference>
<dbReference type="GO" id="GO:0005524">
    <property type="term" value="F:ATP binding"/>
    <property type="evidence" value="ECO:0007669"/>
    <property type="project" value="InterPro"/>
</dbReference>
<dbReference type="InterPro" id="IPR001452">
    <property type="entry name" value="SH3_domain"/>
</dbReference>
<evidence type="ECO:0000256" key="5">
    <source>
        <dbReference type="ARBA" id="ARBA00047559"/>
    </source>
</evidence>
<feature type="domain" description="SH3" evidence="8">
    <location>
        <begin position="444"/>
        <end position="504"/>
    </location>
</feature>
<dbReference type="SMART" id="SM00326">
    <property type="entry name" value="SH3"/>
    <property type="match status" value="1"/>
</dbReference>
<dbReference type="SUPFAM" id="SSF50044">
    <property type="entry name" value="SH3-domain"/>
    <property type="match status" value="1"/>
</dbReference>
<dbReference type="SUPFAM" id="SSF56112">
    <property type="entry name" value="Protein kinase-like (PK-like)"/>
    <property type="match status" value="1"/>
</dbReference>
<dbReference type="PANTHER" id="PTHR44329">
    <property type="entry name" value="SERINE/THREONINE-PROTEIN KINASE TNNI3K-RELATED"/>
    <property type="match status" value="1"/>
</dbReference>
<dbReference type="Gene3D" id="1.10.510.10">
    <property type="entry name" value="Transferase(Phosphotransferase) domain 1"/>
    <property type="match status" value="1"/>
</dbReference>
<comment type="catalytic activity">
    <reaction evidence="5">
        <text>L-threonyl-[protein] + ATP = O-phospho-L-threonyl-[protein] + ADP + H(+)</text>
        <dbReference type="Rhea" id="RHEA:46608"/>
        <dbReference type="Rhea" id="RHEA-COMP:11060"/>
        <dbReference type="Rhea" id="RHEA-COMP:11605"/>
        <dbReference type="ChEBI" id="CHEBI:15378"/>
        <dbReference type="ChEBI" id="CHEBI:30013"/>
        <dbReference type="ChEBI" id="CHEBI:30616"/>
        <dbReference type="ChEBI" id="CHEBI:61977"/>
        <dbReference type="ChEBI" id="CHEBI:456216"/>
        <dbReference type="EC" id="2.7.11.25"/>
    </reaction>
</comment>
<dbReference type="InterPro" id="IPR008266">
    <property type="entry name" value="Tyr_kinase_AS"/>
</dbReference>
<keyword evidence="4 7" id="KW-0728">SH3 domain</keyword>
<keyword evidence="10" id="KW-0418">Kinase</keyword>
<dbReference type="Pfam" id="PF07714">
    <property type="entry name" value="PK_Tyr_Ser-Thr"/>
    <property type="match status" value="2"/>
</dbReference>
<comment type="caution">
    <text evidence="10">The sequence shown here is derived from an EMBL/GenBank/DDBJ whole genome shotgun (WGS) entry which is preliminary data.</text>
</comment>
<dbReference type="InterPro" id="IPR001245">
    <property type="entry name" value="Ser-Thr/Tyr_kinase_cat_dom"/>
</dbReference>
<dbReference type="InterPro" id="IPR000719">
    <property type="entry name" value="Prot_kinase_dom"/>
</dbReference>
<dbReference type="PROSITE" id="PS50002">
    <property type="entry name" value="SH3"/>
    <property type="match status" value="1"/>
</dbReference>
<dbReference type="OrthoDB" id="775356at2759"/>
<evidence type="ECO:0000256" key="4">
    <source>
        <dbReference type="ARBA" id="ARBA00022443"/>
    </source>
</evidence>
<comment type="catalytic activity">
    <reaction evidence="6">
        <text>L-seryl-[protein] + ATP = O-phospho-L-seryl-[protein] + ADP + H(+)</text>
        <dbReference type="Rhea" id="RHEA:17989"/>
        <dbReference type="Rhea" id="RHEA-COMP:9863"/>
        <dbReference type="Rhea" id="RHEA-COMP:11604"/>
        <dbReference type="ChEBI" id="CHEBI:15378"/>
        <dbReference type="ChEBI" id="CHEBI:29999"/>
        <dbReference type="ChEBI" id="CHEBI:30616"/>
        <dbReference type="ChEBI" id="CHEBI:83421"/>
        <dbReference type="ChEBI" id="CHEBI:456216"/>
        <dbReference type="EC" id="2.7.11.25"/>
    </reaction>
</comment>
<comment type="similarity">
    <text evidence="2">Belongs to the protein kinase superfamily. STE Ser/Thr protein kinase family. MAP kinase kinase kinase subfamily.</text>
</comment>
<comment type="cofactor">
    <cofactor evidence="1">
        <name>Mg(2+)</name>
        <dbReference type="ChEBI" id="CHEBI:18420"/>
    </cofactor>
</comment>
<reference evidence="10" key="1">
    <citation type="submission" date="2020-05" db="EMBL/GenBank/DDBJ databases">
        <title>Mycena genomes resolve the evolution of fungal bioluminescence.</title>
        <authorList>
            <person name="Tsai I.J."/>
        </authorList>
    </citation>
    <scope>NUCLEOTIDE SEQUENCE</scope>
    <source>
        <strain evidence="10">CCC161011</strain>
    </source>
</reference>
<dbReference type="GO" id="GO:0004709">
    <property type="term" value="F:MAP kinase kinase kinase activity"/>
    <property type="evidence" value="ECO:0007669"/>
    <property type="project" value="UniProtKB-EC"/>
</dbReference>
<dbReference type="EMBL" id="JACAZI010000011">
    <property type="protein sequence ID" value="KAF7348483.1"/>
    <property type="molecule type" value="Genomic_DNA"/>
</dbReference>
<proteinExistence type="inferred from homology"/>
<name>A0A8H6XUP7_9AGAR</name>
<keyword evidence="11" id="KW-1185">Reference proteome</keyword>
<dbReference type="PROSITE" id="PS50011">
    <property type="entry name" value="PROTEIN_KINASE_DOM"/>
    <property type="match status" value="1"/>
</dbReference>
<dbReference type="InterPro" id="IPR051681">
    <property type="entry name" value="Ser/Thr_Kinases-Pseudokinases"/>
</dbReference>
<dbReference type="SUPFAM" id="SSF143885">
    <property type="entry name" value="RGC domain-like"/>
    <property type="match status" value="1"/>
</dbReference>
<dbReference type="Pfam" id="PF14604">
    <property type="entry name" value="SH3_9"/>
    <property type="match status" value="1"/>
</dbReference>
<keyword evidence="10" id="KW-0808">Transferase</keyword>
<evidence type="ECO:0000256" key="7">
    <source>
        <dbReference type="PROSITE-ProRule" id="PRU00192"/>
    </source>
</evidence>
<dbReference type="InterPro" id="IPR011009">
    <property type="entry name" value="Kinase-like_dom_sf"/>
</dbReference>
<evidence type="ECO:0000256" key="6">
    <source>
        <dbReference type="ARBA" id="ARBA00048329"/>
    </source>
</evidence>
<dbReference type="Proteomes" id="UP000620124">
    <property type="component" value="Unassembled WGS sequence"/>
</dbReference>
<dbReference type="AlphaFoldDB" id="A0A8H6XUP7"/>
<evidence type="ECO:0000259" key="9">
    <source>
        <dbReference type="PROSITE" id="PS50011"/>
    </source>
</evidence>
<evidence type="ECO:0000256" key="1">
    <source>
        <dbReference type="ARBA" id="ARBA00001946"/>
    </source>
</evidence>